<keyword evidence="2" id="KW-1185">Reference proteome</keyword>
<sequence length="243" mass="28368">MSLKNDLMSRGYVEIGTEGKCKYYVKAGEKYAVAIAVYKEIEYPLIVENTVFANIGYPSIWINKRTSKMLVPSIQVCKRKYISIHNHVLPVQGWEEVDHINHNRFFCVESNLRYCTKDANAKNRASAVRMKNSVRGYRFKLLLQSNVRHAIPELKKHGFSIMDTGTWFSVESPDFLSKVDCYLAYRDTARVLYKGTGFEDFVYDIENDFSETTDLLIHHYILGNITEVQMRRINLKYWRHKLG</sequence>
<proteinExistence type="predicted"/>
<accession>A0A7X3SJK8</accession>
<dbReference type="Proteomes" id="UP000460412">
    <property type="component" value="Unassembled WGS sequence"/>
</dbReference>
<protein>
    <recommendedName>
        <fullName evidence="3">HNH endonuclease</fullName>
    </recommendedName>
</protein>
<dbReference type="RefSeq" id="WP_159751639.1">
    <property type="nucleotide sequence ID" value="NZ_WUQX01000001.1"/>
</dbReference>
<dbReference type="EMBL" id="WUQX01000001">
    <property type="protein sequence ID" value="MXP76509.1"/>
    <property type="molecule type" value="Genomic_DNA"/>
</dbReference>
<evidence type="ECO:0008006" key="3">
    <source>
        <dbReference type="Google" id="ProtNLM"/>
    </source>
</evidence>
<comment type="caution">
    <text evidence="1">The sequence shown here is derived from an EMBL/GenBank/DDBJ whole genome shotgun (WGS) entry which is preliminary data.</text>
</comment>
<name>A0A7X3SJK8_9FIRM</name>
<gene>
    <name evidence="1" type="ORF">GN277_14230</name>
</gene>
<reference evidence="1 2" key="1">
    <citation type="submission" date="2019-12" db="EMBL/GenBank/DDBJ databases">
        <title>Sporaefaciens musculi gen. nov., sp. nov., a novel bacterium isolated from the caecum of an obese mouse.</title>
        <authorList>
            <person name="Rasmussen T.S."/>
            <person name="Streidl T."/>
            <person name="Hitch T.C.A."/>
            <person name="Wortmann E."/>
            <person name="Deptula P."/>
            <person name="Hansen M."/>
            <person name="Nielsen D.S."/>
            <person name="Clavel T."/>
            <person name="Vogensen F.K."/>
        </authorList>
    </citation>
    <scope>NUCLEOTIDE SEQUENCE [LARGE SCALE GENOMIC DNA]</scope>
    <source>
        <strain evidence="1 2">WCA-9-b2</strain>
    </source>
</reference>
<organism evidence="1 2">
    <name type="scientific">Sporofaciens musculi</name>
    <dbReference type="NCBI Taxonomy" id="2681861"/>
    <lineage>
        <taxon>Bacteria</taxon>
        <taxon>Bacillati</taxon>
        <taxon>Bacillota</taxon>
        <taxon>Clostridia</taxon>
        <taxon>Lachnospirales</taxon>
        <taxon>Lachnospiraceae</taxon>
        <taxon>Sporofaciens</taxon>
    </lineage>
</organism>
<dbReference type="AlphaFoldDB" id="A0A7X3SJK8"/>
<evidence type="ECO:0000313" key="2">
    <source>
        <dbReference type="Proteomes" id="UP000460412"/>
    </source>
</evidence>
<evidence type="ECO:0000313" key="1">
    <source>
        <dbReference type="EMBL" id="MXP76509.1"/>
    </source>
</evidence>